<evidence type="ECO:0000313" key="3">
    <source>
        <dbReference type="Proteomes" id="UP001328107"/>
    </source>
</evidence>
<feature type="transmembrane region" description="Helical" evidence="1">
    <location>
        <begin position="35"/>
        <end position="52"/>
    </location>
</feature>
<keyword evidence="1" id="KW-0472">Membrane</keyword>
<keyword evidence="1" id="KW-0812">Transmembrane</keyword>
<accession>A0AAN5I9Z8</accession>
<dbReference type="EMBL" id="BTRK01000005">
    <property type="protein sequence ID" value="GMR55471.1"/>
    <property type="molecule type" value="Genomic_DNA"/>
</dbReference>
<name>A0AAN5I9Z8_9BILA</name>
<evidence type="ECO:0000256" key="1">
    <source>
        <dbReference type="SAM" id="Phobius"/>
    </source>
</evidence>
<sequence>MAVYFKATALISLLFTVPHLYPGLSASLSSALLTFVLFGVLPLALLAINLLIQDKIIENDAIESRVDEYKFTLALGLLVLRVCESAVELVVARND</sequence>
<proteinExistence type="predicted"/>
<dbReference type="AlphaFoldDB" id="A0AAN5I9Z8"/>
<organism evidence="2 3">
    <name type="scientific">Pristionchus mayeri</name>
    <dbReference type="NCBI Taxonomy" id="1317129"/>
    <lineage>
        <taxon>Eukaryota</taxon>
        <taxon>Metazoa</taxon>
        <taxon>Ecdysozoa</taxon>
        <taxon>Nematoda</taxon>
        <taxon>Chromadorea</taxon>
        <taxon>Rhabditida</taxon>
        <taxon>Rhabditina</taxon>
        <taxon>Diplogasteromorpha</taxon>
        <taxon>Diplogasteroidea</taxon>
        <taxon>Neodiplogasteridae</taxon>
        <taxon>Pristionchus</taxon>
    </lineage>
</organism>
<keyword evidence="1" id="KW-1133">Transmembrane helix</keyword>
<reference evidence="3" key="1">
    <citation type="submission" date="2022-10" db="EMBL/GenBank/DDBJ databases">
        <title>Genome assembly of Pristionchus species.</title>
        <authorList>
            <person name="Yoshida K."/>
            <person name="Sommer R.J."/>
        </authorList>
    </citation>
    <scope>NUCLEOTIDE SEQUENCE [LARGE SCALE GENOMIC DNA]</scope>
    <source>
        <strain evidence="3">RS5460</strain>
    </source>
</reference>
<comment type="caution">
    <text evidence="2">The sequence shown here is derived from an EMBL/GenBank/DDBJ whole genome shotgun (WGS) entry which is preliminary data.</text>
</comment>
<gene>
    <name evidence="2" type="ORF">PMAYCL1PPCAC_25666</name>
</gene>
<evidence type="ECO:0000313" key="2">
    <source>
        <dbReference type="EMBL" id="GMR55471.1"/>
    </source>
</evidence>
<dbReference type="Proteomes" id="UP001328107">
    <property type="component" value="Unassembled WGS sequence"/>
</dbReference>
<keyword evidence="3" id="KW-1185">Reference proteome</keyword>
<protein>
    <submittedName>
        <fullName evidence="2">Uncharacterized protein</fullName>
    </submittedName>
</protein>